<dbReference type="Proteomes" id="UP000250235">
    <property type="component" value="Unassembled WGS sequence"/>
</dbReference>
<proteinExistence type="predicted"/>
<dbReference type="EMBL" id="KV011930">
    <property type="protein sequence ID" value="KZV25213.1"/>
    <property type="molecule type" value="Genomic_DNA"/>
</dbReference>
<reference evidence="1 2" key="1">
    <citation type="journal article" date="2015" name="Proc. Natl. Acad. Sci. U.S.A.">
        <title>The resurrection genome of Boea hygrometrica: A blueprint for survival of dehydration.</title>
        <authorList>
            <person name="Xiao L."/>
            <person name="Yang G."/>
            <person name="Zhang L."/>
            <person name="Yang X."/>
            <person name="Zhao S."/>
            <person name="Ji Z."/>
            <person name="Zhou Q."/>
            <person name="Hu M."/>
            <person name="Wang Y."/>
            <person name="Chen M."/>
            <person name="Xu Y."/>
            <person name="Jin H."/>
            <person name="Xiao X."/>
            <person name="Hu G."/>
            <person name="Bao F."/>
            <person name="Hu Y."/>
            <person name="Wan P."/>
            <person name="Li L."/>
            <person name="Deng X."/>
            <person name="Kuang T."/>
            <person name="Xiang C."/>
            <person name="Zhu J.K."/>
            <person name="Oliver M.J."/>
            <person name="He Y."/>
        </authorList>
    </citation>
    <scope>NUCLEOTIDE SEQUENCE [LARGE SCALE GENOMIC DNA]</scope>
    <source>
        <strain evidence="2">cv. XS01</strain>
    </source>
</reference>
<gene>
    <name evidence="1" type="ORF">F511_40261</name>
</gene>
<name>A0A2Z7AUN9_9LAMI</name>
<protein>
    <submittedName>
        <fullName evidence="1">Trihelix transcription factor GT-2</fullName>
    </submittedName>
</protein>
<accession>A0A2Z7AUN9</accession>
<sequence>MVFRLEASTVQVQFRKVQKLISIQKRRSAQSVVDQIRAYQLLEKKHRSSQSVRDQNRSNNLEQVQLLEQFRSQDQLSALSLSVFRSELTVYQVIFKSRSRSYQKSQDTIWTSIYEDPVME</sequence>
<organism evidence="1 2">
    <name type="scientific">Dorcoceras hygrometricum</name>
    <dbReference type="NCBI Taxonomy" id="472368"/>
    <lineage>
        <taxon>Eukaryota</taxon>
        <taxon>Viridiplantae</taxon>
        <taxon>Streptophyta</taxon>
        <taxon>Embryophyta</taxon>
        <taxon>Tracheophyta</taxon>
        <taxon>Spermatophyta</taxon>
        <taxon>Magnoliopsida</taxon>
        <taxon>eudicotyledons</taxon>
        <taxon>Gunneridae</taxon>
        <taxon>Pentapetalae</taxon>
        <taxon>asterids</taxon>
        <taxon>lamiids</taxon>
        <taxon>Lamiales</taxon>
        <taxon>Gesneriaceae</taxon>
        <taxon>Didymocarpoideae</taxon>
        <taxon>Trichosporeae</taxon>
        <taxon>Loxocarpinae</taxon>
        <taxon>Dorcoceras</taxon>
    </lineage>
</organism>
<keyword evidence="2" id="KW-1185">Reference proteome</keyword>
<evidence type="ECO:0000313" key="2">
    <source>
        <dbReference type="Proteomes" id="UP000250235"/>
    </source>
</evidence>
<evidence type="ECO:0000313" key="1">
    <source>
        <dbReference type="EMBL" id="KZV25213.1"/>
    </source>
</evidence>
<dbReference type="AlphaFoldDB" id="A0A2Z7AUN9"/>